<reference evidence="3 4" key="1">
    <citation type="submission" date="2018-06" db="EMBL/GenBank/DDBJ databases">
        <title>Genomic Encyclopedia of Type Strains, Phase IV (KMG-IV): sequencing the most valuable type-strain genomes for metagenomic binning, comparative biology and taxonomic classification.</title>
        <authorList>
            <person name="Goeker M."/>
        </authorList>
    </citation>
    <scope>NUCLEOTIDE SEQUENCE [LARGE SCALE GENOMIC DNA]</scope>
    <source>
        <strain evidence="3 4">DSM 44599</strain>
    </source>
</reference>
<dbReference type="Pfam" id="PF24088">
    <property type="entry name" value="DUF7373"/>
    <property type="match status" value="1"/>
</dbReference>
<protein>
    <recommendedName>
        <fullName evidence="5">Lipoprotein</fullName>
    </recommendedName>
</protein>
<dbReference type="RefSeq" id="WP_067507306.1">
    <property type="nucleotide sequence ID" value="NZ_CP107943.1"/>
</dbReference>
<proteinExistence type="predicted"/>
<evidence type="ECO:0000313" key="4">
    <source>
        <dbReference type="Proteomes" id="UP000252586"/>
    </source>
</evidence>
<gene>
    <name evidence="3" type="ORF">DFR74_10892</name>
</gene>
<name>A0A366DFL4_9NOCA</name>
<accession>A0A366DFL4</accession>
<keyword evidence="4" id="KW-1185">Reference proteome</keyword>
<dbReference type="Proteomes" id="UP000252586">
    <property type="component" value="Unassembled WGS sequence"/>
</dbReference>
<dbReference type="InterPro" id="IPR056463">
    <property type="entry name" value="DUF7373_C"/>
</dbReference>
<dbReference type="InterPro" id="IPR055797">
    <property type="entry name" value="DUF7373"/>
</dbReference>
<dbReference type="Pfam" id="PF24092">
    <property type="entry name" value="DUF7373_C"/>
    <property type="match status" value="1"/>
</dbReference>
<feature type="domain" description="DUF7373" evidence="1">
    <location>
        <begin position="52"/>
        <end position="249"/>
    </location>
</feature>
<dbReference type="PROSITE" id="PS51257">
    <property type="entry name" value="PROKAR_LIPOPROTEIN"/>
    <property type="match status" value="1"/>
</dbReference>
<sequence length="400" mass="43618">MRFGRTLCIALITATTLTACGDSGDDGPATPTIDIAALDSGNFPTEPRDVEATRRDDSGYFLEAMRIGAVTPVAVDIDPRLTYQRRYSRYDRRNTPTSAPTLFSVPEEFEFGQFAEGFIAGWEANGERRSTPLLGKEIQTYNLRFGTAAQAETAARGLADEQQKVYPGVPVPIDGFPGAVTRWSHEKRYLDVWLPHGEMLLGVHLQDPVTEPADPTALAEIAKNAFTKQIEMLKSYEPTPVDQLASLPVDIDGMLSRTLPTAERDRPGHGHSTEVIATDQAALHSEKSPALAKGAFADAGVDLVASDGARVYRTRDAASTVRLIAALTAMRADGYKEADSPRDMPGVECFDMSDPKGSWTTTPPTCFLAYDRYVAIVQGINLQEVHQKAAAQYKLLAHDR</sequence>
<dbReference type="AlphaFoldDB" id="A0A366DFL4"/>
<evidence type="ECO:0008006" key="5">
    <source>
        <dbReference type="Google" id="ProtNLM"/>
    </source>
</evidence>
<organism evidence="3 4">
    <name type="scientific">Nocardia puris</name>
    <dbReference type="NCBI Taxonomy" id="208602"/>
    <lineage>
        <taxon>Bacteria</taxon>
        <taxon>Bacillati</taxon>
        <taxon>Actinomycetota</taxon>
        <taxon>Actinomycetes</taxon>
        <taxon>Mycobacteriales</taxon>
        <taxon>Nocardiaceae</taxon>
        <taxon>Nocardia</taxon>
    </lineage>
</organism>
<evidence type="ECO:0000259" key="2">
    <source>
        <dbReference type="Pfam" id="PF24092"/>
    </source>
</evidence>
<dbReference type="OrthoDB" id="4515194at2"/>
<evidence type="ECO:0000259" key="1">
    <source>
        <dbReference type="Pfam" id="PF24088"/>
    </source>
</evidence>
<feature type="domain" description="DUF7373" evidence="2">
    <location>
        <begin position="254"/>
        <end position="398"/>
    </location>
</feature>
<dbReference type="STRING" id="1210090.GCA_001613185_02120"/>
<evidence type="ECO:0000313" key="3">
    <source>
        <dbReference type="EMBL" id="RBO88867.1"/>
    </source>
</evidence>
<comment type="caution">
    <text evidence="3">The sequence shown here is derived from an EMBL/GenBank/DDBJ whole genome shotgun (WGS) entry which is preliminary data.</text>
</comment>
<dbReference type="EMBL" id="QNRE01000008">
    <property type="protein sequence ID" value="RBO88867.1"/>
    <property type="molecule type" value="Genomic_DNA"/>
</dbReference>